<evidence type="ECO:0000256" key="4">
    <source>
        <dbReference type="ARBA" id="ARBA00022801"/>
    </source>
</evidence>
<dbReference type="SUPFAM" id="SSF48150">
    <property type="entry name" value="DNA-glycosylase"/>
    <property type="match status" value="1"/>
</dbReference>
<evidence type="ECO:0000256" key="2">
    <source>
        <dbReference type="ARBA" id="ARBA00012720"/>
    </source>
</evidence>
<evidence type="ECO:0000256" key="5">
    <source>
        <dbReference type="ARBA" id="ARBA00023204"/>
    </source>
</evidence>
<evidence type="ECO:0000256" key="7">
    <source>
        <dbReference type="ARBA" id="ARBA00023268"/>
    </source>
</evidence>
<evidence type="ECO:0000256" key="1">
    <source>
        <dbReference type="ARBA" id="ARBA00010679"/>
    </source>
</evidence>
<dbReference type="InterPro" id="IPR003265">
    <property type="entry name" value="HhH-GPD_domain"/>
</dbReference>
<protein>
    <recommendedName>
        <fullName evidence="2">DNA-(apurinic or apyrimidinic site) lyase</fullName>
        <ecNumber evidence="2">4.2.99.18</ecNumber>
    </recommendedName>
</protein>
<dbReference type="SUPFAM" id="SSF55945">
    <property type="entry name" value="TATA-box binding protein-like"/>
    <property type="match status" value="1"/>
</dbReference>
<evidence type="ECO:0000259" key="10">
    <source>
        <dbReference type="SMART" id="SM00478"/>
    </source>
</evidence>
<keyword evidence="4" id="KW-0378">Hydrolase</keyword>
<dbReference type="RefSeq" id="WP_142660289.1">
    <property type="nucleotide sequence ID" value="NZ_CABFVA020000076.1"/>
</dbReference>
<name>A0A5E6MEU8_9BACT</name>
<dbReference type="Gene3D" id="1.10.1670.10">
    <property type="entry name" value="Helix-hairpin-Helix base-excision DNA repair enzymes (C-terminal)"/>
    <property type="match status" value="1"/>
</dbReference>
<dbReference type="InterPro" id="IPR052054">
    <property type="entry name" value="Oxidative_DNA_repair_enzyme"/>
</dbReference>
<comment type="catalytic activity">
    <reaction evidence="9">
        <text>2'-deoxyribonucleotide-(2'-deoxyribose 5'-phosphate)-2'-deoxyribonucleotide-DNA = a 3'-end 2'-deoxyribonucleotide-(2,3-dehydro-2,3-deoxyribose 5'-phosphate)-DNA + a 5'-end 5'-phospho-2'-deoxyribonucleoside-DNA + H(+)</text>
        <dbReference type="Rhea" id="RHEA:66592"/>
        <dbReference type="Rhea" id="RHEA-COMP:13180"/>
        <dbReference type="Rhea" id="RHEA-COMP:16897"/>
        <dbReference type="Rhea" id="RHEA-COMP:17067"/>
        <dbReference type="ChEBI" id="CHEBI:15378"/>
        <dbReference type="ChEBI" id="CHEBI:136412"/>
        <dbReference type="ChEBI" id="CHEBI:157695"/>
        <dbReference type="ChEBI" id="CHEBI:167181"/>
        <dbReference type="EC" id="4.2.99.18"/>
    </reaction>
</comment>
<dbReference type="Gene3D" id="1.10.340.30">
    <property type="entry name" value="Hypothetical protein, domain 2"/>
    <property type="match status" value="1"/>
</dbReference>
<accession>A0A5E6MEU8</accession>
<keyword evidence="12" id="KW-1185">Reference proteome</keyword>
<dbReference type="InterPro" id="IPR012904">
    <property type="entry name" value="OGG_N"/>
</dbReference>
<dbReference type="GO" id="GO:0006284">
    <property type="term" value="P:base-excision repair"/>
    <property type="evidence" value="ECO:0007669"/>
    <property type="project" value="InterPro"/>
</dbReference>
<keyword evidence="3" id="KW-0227">DNA damage</keyword>
<comment type="similarity">
    <text evidence="1">Belongs to the type-1 OGG1 family.</text>
</comment>
<proteinExistence type="inferred from homology"/>
<dbReference type="InterPro" id="IPR023170">
    <property type="entry name" value="HhH_base_excis_C"/>
</dbReference>
<keyword evidence="5" id="KW-0234">DNA repair</keyword>
<dbReference type="Pfam" id="PF00730">
    <property type="entry name" value="HhH-GPD"/>
    <property type="match status" value="1"/>
</dbReference>
<feature type="domain" description="HhH-GPD" evidence="10">
    <location>
        <begin position="140"/>
        <end position="295"/>
    </location>
</feature>
<keyword evidence="7" id="KW-0511">Multifunctional enzyme</keyword>
<evidence type="ECO:0000313" key="12">
    <source>
        <dbReference type="Proteomes" id="UP000334923"/>
    </source>
</evidence>
<evidence type="ECO:0000256" key="9">
    <source>
        <dbReference type="ARBA" id="ARBA00044632"/>
    </source>
</evidence>
<evidence type="ECO:0000256" key="6">
    <source>
        <dbReference type="ARBA" id="ARBA00023239"/>
    </source>
</evidence>
<dbReference type="OrthoDB" id="9798522at2"/>
<dbReference type="EC" id="4.2.99.18" evidence="2"/>
<dbReference type="GO" id="GO:0008534">
    <property type="term" value="F:oxidized purine nucleobase lesion DNA N-glycosylase activity"/>
    <property type="evidence" value="ECO:0007669"/>
    <property type="project" value="InterPro"/>
</dbReference>
<dbReference type="EMBL" id="CABFVA020000076">
    <property type="protein sequence ID" value="VVM06886.1"/>
    <property type="molecule type" value="Genomic_DNA"/>
</dbReference>
<keyword evidence="6" id="KW-0456">Lyase</keyword>
<dbReference type="PANTHER" id="PTHR10242:SF2">
    <property type="entry name" value="N-GLYCOSYLASE_DNA LYASE"/>
    <property type="match status" value="1"/>
</dbReference>
<gene>
    <name evidence="11" type="ORF">MAMT_01448</name>
</gene>
<dbReference type="GO" id="GO:0140078">
    <property type="term" value="F:class I DNA-(apurinic or apyrimidinic site) endonuclease activity"/>
    <property type="evidence" value="ECO:0007669"/>
    <property type="project" value="UniProtKB-EC"/>
</dbReference>
<evidence type="ECO:0000256" key="3">
    <source>
        <dbReference type="ARBA" id="ARBA00022763"/>
    </source>
</evidence>
<sequence length="316" mass="35596">MSKIGLNPIGKTVARGGGWESLGRISRARINCEHSLSCGQTFSWGKLRDGSWVGVIGSSAYRLIPEPDGCRIESLQGNRQALLDYLSLSRNWEQILQELPSDPALAAARSAGQGLRILNQDPWESLASFLCSPVKPIPEIRRITWKLRAIWGSSIAGGRFFTFPTPEALASAKQERLLAIRLGFRARFLQATARHLVDDPDFFPNLRTQSTREARTRLCELPGVGEKIADCVLLFGLGRLDSFPIDVWMERLLRRLYFPERARIPTRELAEFALTHFGPYGGYAQQLLYFWYRQTAGRSPSRELELSPEEEAELGF</sequence>
<dbReference type="AlphaFoldDB" id="A0A5E6MEU8"/>
<evidence type="ECO:0000313" key="11">
    <source>
        <dbReference type="EMBL" id="VVM06886.1"/>
    </source>
</evidence>
<reference evidence="11 12" key="1">
    <citation type="submission" date="2019-09" db="EMBL/GenBank/DDBJ databases">
        <authorList>
            <person name="Cremers G."/>
        </authorList>
    </citation>
    <scope>NUCLEOTIDE SEQUENCE [LARGE SCALE GENOMIC DNA]</scope>
    <source>
        <strain evidence="11">4A</strain>
    </source>
</reference>
<dbReference type="CDD" id="cd00056">
    <property type="entry name" value="ENDO3c"/>
    <property type="match status" value="1"/>
</dbReference>
<dbReference type="InterPro" id="IPR011257">
    <property type="entry name" value="DNA_glycosylase"/>
</dbReference>
<evidence type="ECO:0000256" key="8">
    <source>
        <dbReference type="ARBA" id="ARBA00023295"/>
    </source>
</evidence>
<organism evidence="11 12">
    <name type="scientific">Methylacidimicrobium tartarophylax</name>
    <dbReference type="NCBI Taxonomy" id="1041768"/>
    <lineage>
        <taxon>Bacteria</taxon>
        <taxon>Pseudomonadati</taxon>
        <taxon>Verrucomicrobiota</taxon>
        <taxon>Methylacidimicrobium</taxon>
    </lineage>
</organism>
<dbReference type="Gene3D" id="3.30.310.260">
    <property type="match status" value="1"/>
</dbReference>
<dbReference type="Proteomes" id="UP000334923">
    <property type="component" value="Unassembled WGS sequence"/>
</dbReference>
<keyword evidence="8" id="KW-0326">Glycosidase</keyword>
<dbReference type="GO" id="GO:0003684">
    <property type="term" value="F:damaged DNA binding"/>
    <property type="evidence" value="ECO:0007669"/>
    <property type="project" value="InterPro"/>
</dbReference>
<dbReference type="GO" id="GO:0006289">
    <property type="term" value="P:nucleotide-excision repair"/>
    <property type="evidence" value="ECO:0007669"/>
    <property type="project" value="InterPro"/>
</dbReference>
<dbReference type="PANTHER" id="PTHR10242">
    <property type="entry name" value="8-OXOGUANINE DNA GLYCOSYLASE"/>
    <property type="match status" value="1"/>
</dbReference>
<dbReference type="Pfam" id="PF07934">
    <property type="entry name" value="OGG_N"/>
    <property type="match status" value="1"/>
</dbReference>
<dbReference type="SMART" id="SM00478">
    <property type="entry name" value="ENDO3c"/>
    <property type="match status" value="1"/>
</dbReference>